<proteinExistence type="predicted"/>
<reference evidence="2 3" key="1">
    <citation type="submission" date="2017-05" db="EMBL/GenBank/DDBJ databases">
        <authorList>
            <person name="Song R."/>
            <person name="Chenine A.L."/>
            <person name="Ruprecht R.M."/>
        </authorList>
    </citation>
    <scope>NUCLEOTIDE SEQUENCE [LARGE SCALE GENOMIC DNA]</scope>
    <source>
        <strain evidence="2 3">CECT 7927</strain>
    </source>
</reference>
<gene>
    <name evidence="1" type="ORF">SBX37_14115</name>
    <name evidence="2" type="ORF">VIM7927_00437</name>
</gene>
<evidence type="ECO:0000313" key="2">
    <source>
        <dbReference type="EMBL" id="SMR99213.1"/>
    </source>
</evidence>
<dbReference type="EMBL" id="JAWRCO010000001">
    <property type="protein sequence ID" value="MDW6003990.1"/>
    <property type="molecule type" value="Genomic_DNA"/>
</dbReference>
<dbReference type="Proteomes" id="UP001283366">
    <property type="component" value="Unassembled WGS sequence"/>
</dbReference>
<dbReference type="AlphaFoldDB" id="A0A1Y6IT10"/>
<sequence>MNSAVDLVKADFSGTYEQDHGVLKGELNLGGIVEVDGNTNLSEVIHFSEGGYVEAIQYVPQTSVFPNQIQVLGQAPSRINGHIDMVFKDSEGSTYSLSIYATNPEQHTLDIFGHPVTIVEISWERA</sequence>
<protein>
    <submittedName>
        <fullName evidence="2">Uncharacterized protein</fullName>
    </submittedName>
</protein>
<evidence type="ECO:0000313" key="3">
    <source>
        <dbReference type="Proteomes" id="UP000196125"/>
    </source>
</evidence>
<evidence type="ECO:0000313" key="4">
    <source>
        <dbReference type="Proteomes" id="UP001283366"/>
    </source>
</evidence>
<keyword evidence="4" id="KW-1185">Reference proteome</keyword>
<dbReference type="EMBL" id="FXXI01000001">
    <property type="protein sequence ID" value="SMR99213.1"/>
    <property type="molecule type" value="Genomic_DNA"/>
</dbReference>
<dbReference type="Proteomes" id="UP000196125">
    <property type="component" value="Unassembled WGS sequence"/>
</dbReference>
<evidence type="ECO:0000313" key="1">
    <source>
        <dbReference type="EMBL" id="MDW6003990.1"/>
    </source>
</evidence>
<organism evidence="2 3">
    <name type="scientific">Vibrio mangrovi</name>
    <dbReference type="NCBI Taxonomy" id="474394"/>
    <lineage>
        <taxon>Bacteria</taxon>
        <taxon>Pseudomonadati</taxon>
        <taxon>Pseudomonadota</taxon>
        <taxon>Gammaproteobacteria</taxon>
        <taxon>Vibrionales</taxon>
        <taxon>Vibrionaceae</taxon>
        <taxon>Vibrio</taxon>
    </lineage>
</organism>
<reference evidence="1 4" key="2">
    <citation type="submission" date="2023-11" db="EMBL/GenBank/DDBJ databases">
        <title>Plant-associative lifestyle of Vibrio porteresiae and its evolutionary dynamics.</title>
        <authorList>
            <person name="Rameshkumar N."/>
            <person name="Kirti K."/>
        </authorList>
    </citation>
    <scope>NUCLEOTIDE SEQUENCE [LARGE SCALE GENOMIC DNA]</scope>
    <source>
        <strain evidence="1 4">MSSRF38</strain>
    </source>
</reference>
<dbReference type="RefSeq" id="WP_087479261.1">
    <property type="nucleotide sequence ID" value="NZ_AP024883.1"/>
</dbReference>
<name>A0A1Y6IT10_9VIBR</name>
<accession>A0A1Y6IT10</accession>